<sequence length="231" mass="26492">MSIFESFTALDDYCQNGWFYYDWGWLDAELNGHSGYIKRDANVTDESHSSLLKKYEMSKKTWNTTESPPRRERKRPKTLPEGAQKESENFPPPVPGRSQNELWVLRLVVLGVRMMEAVENAFQDMCIDLMYDAYNNYGRAVIGNGRKSTWGDGSELTITLSFFASSVTNLWTWHDFLSVFGNDGFQVAQMILTCVNNFNYYGATTGIYNINDQWGNIIIQIALNGLRPWAT</sequence>
<dbReference type="AlphaFoldDB" id="A0AAV9XBS8"/>
<dbReference type="EMBL" id="JAVHJO010000009">
    <property type="protein sequence ID" value="KAK6537363.1"/>
    <property type="molecule type" value="Genomic_DNA"/>
</dbReference>
<proteinExistence type="predicted"/>
<protein>
    <submittedName>
        <fullName evidence="2">Uncharacterized protein</fullName>
    </submittedName>
</protein>
<comment type="caution">
    <text evidence="2">The sequence shown here is derived from an EMBL/GenBank/DDBJ whole genome shotgun (WGS) entry which is preliminary data.</text>
</comment>
<keyword evidence="3" id="KW-1185">Reference proteome</keyword>
<evidence type="ECO:0000256" key="1">
    <source>
        <dbReference type="SAM" id="MobiDB-lite"/>
    </source>
</evidence>
<evidence type="ECO:0000313" key="2">
    <source>
        <dbReference type="EMBL" id="KAK6537363.1"/>
    </source>
</evidence>
<gene>
    <name evidence="2" type="ORF">TWF694_011555</name>
</gene>
<organism evidence="2 3">
    <name type="scientific">Orbilia ellipsospora</name>
    <dbReference type="NCBI Taxonomy" id="2528407"/>
    <lineage>
        <taxon>Eukaryota</taxon>
        <taxon>Fungi</taxon>
        <taxon>Dikarya</taxon>
        <taxon>Ascomycota</taxon>
        <taxon>Pezizomycotina</taxon>
        <taxon>Orbiliomycetes</taxon>
        <taxon>Orbiliales</taxon>
        <taxon>Orbiliaceae</taxon>
        <taxon>Orbilia</taxon>
    </lineage>
</organism>
<name>A0AAV9XBS8_9PEZI</name>
<feature type="region of interest" description="Disordered" evidence="1">
    <location>
        <begin position="59"/>
        <end position="95"/>
    </location>
</feature>
<accession>A0AAV9XBS8</accession>
<reference evidence="2 3" key="1">
    <citation type="submission" date="2019-10" db="EMBL/GenBank/DDBJ databases">
        <authorList>
            <person name="Palmer J.M."/>
        </authorList>
    </citation>
    <scope>NUCLEOTIDE SEQUENCE [LARGE SCALE GENOMIC DNA]</scope>
    <source>
        <strain evidence="2 3">TWF694</strain>
    </source>
</reference>
<evidence type="ECO:0000313" key="3">
    <source>
        <dbReference type="Proteomes" id="UP001365542"/>
    </source>
</evidence>
<dbReference type="Proteomes" id="UP001365542">
    <property type="component" value="Unassembled WGS sequence"/>
</dbReference>